<feature type="non-terminal residue" evidence="1">
    <location>
        <position position="1"/>
    </location>
</feature>
<name>A0ACA9Q567_9GLOM</name>
<reference evidence="1" key="1">
    <citation type="submission" date="2021-06" db="EMBL/GenBank/DDBJ databases">
        <authorList>
            <person name="Kallberg Y."/>
            <person name="Tangrot J."/>
            <person name="Rosling A."/>
        </authorList>
    </citation>
    <scope>NUCLEOTIDE SEQUENCE</scope>
    <source>
        <strain evidence="1">MA461A</strain>
    </source>
</reference>
<sequence>GKRTLSINLSPTRYNYKLEFQIRVQFLKIMGFWDKGQIPKVCDISLD</sequence>
<dbReference type="EMBL" id="CAJVQC010026771">
    <property type="protein sequence ID" value="CAG8734208.1"/>
    <property type="molecule type" value="Genomic_DNA"/>
</dbReference>
<evidence type="ECO:0000313" key="2">
    <source>
        <dbReference type="Proteomes" id="UP000789920"/>
    </source>
</evidence>
<accession>A0ACA9Q567</accession>
<comment type="caution">
    <text evidence="1">The sequence shown here is derived from an EMBL/GenBank/DDBJ whole genome shotgun (WGS) entry which is preliminary data.</text>
</comment>
<keyword evidence="2" id="KW-1185">Reference proteome</keyword>
<evidence type="ECO:0000313" key="1">
    <source>
        <dbReference type="EMBL" id="CAG8734208.1"/>
    </source>
</evidence>
<gene>
    <name evidence="1" type="ORF">RPERSI_LOCUS12479</name>
</gene>
<dbReference type="Proteomes" id="UP000789920">
    <property type="component" value="Unassembled WGS sequence"/>
</dbReference>
<organism evidence="1 2">
    <name type="scientific">Racocetra persica</name>
    <dbReference type="NCBI Taxonomy" id="160502"/>
    <lineage>
        <taxon>Eukaryota</taxon>
        <taxon>Fungi</taxon>
        <taxon>Fungi incertae sedis</taxon>
        <taxon>Mucoromycota</taxon>
        <taxon>Glomeromycotina</taxon>
        <taxon>Glomeromycetes</taxon>
        <taxon>Diversisporales</taxon>
        <taxon>Gigasporaceae</taxon>
        <taxon>Racocetra</taxon>
    </lineage>
</organism>
<proteinExistence type="predicted"/>
<protein>
    <submittedName>
        <fullName evidence="1">34127_t:CDS:1</fullName>
    </submittedName>
</protein>